<sequence>GSTEWGNGYQGPMFEGSLGDAVSHADGICLNSTVWVDNELLLKEGKVVHPELSELAQAMGK</sequence>
<accession>X1GA74</accession>
<reference evidence="1" key="1">
    <citation type="journal article" date="2014" name="Front. Microbiol.">
        <title>High frequency of phylogenetically diverse reductive dehalogenase-homologous genes in deep subseafloor sedimentary metagenomes.</title>
        <authorList>
            <person name="Kawai M."/>
            <person name="Futagami T."/>
            <person name="Toyoda A."/>
            <person name="Takaki Y."/>
            <person name="Nishi S."/>
            <person name="Hori S."/>
            <person name="Arai W."/>
            <person name="Tsubouchi T."/>
            <person name="Morono Y."/>
            <person name="Uchiyama I."/>
            <person name="Ito T."/>
            <person name="Fujiyama A."/>
            <person name="Inagaki F."/>
            <person name="Takami H."/>
        </authorList>
    </citation>
    <scope>NUCLEOTIDE SEQUENCE</scope>
    <source>
        <strain evidence="1">Expedition CK06-06</strain>
    </source>
</reference>
<feature type="non-terminal residue" evidence="1">
    <location>
        <position position="1"/>
    </location>
</feature>
<comment type="caution">
    <text evidence="1">The sequence shown here is derived from an EMBL/GenBank/DDBJ whole genome shotgun (WGS) entry which is preliminary data.</text>
</comment>
<dbReference type="AlphaFoldDB" id="X1GA74"/>
<dbReference type="EMBL" id="BARU01015240">
    <property type="protein sequence ID" value="GAH41725.1"/>
    <property type="molecule type" value="Genomic_DNA"/>
</dbReference>
<protein>
    <submittedName>
        <fullName evidence="1">Uncharacterized protein</fullName>
    </submittedName>
</protein>
<gene>
    <name evidence="1" type="ORF">S03H2_26345</name>
</gene>
<evidence type="ECO:0000313" key="1">
    <source>
        <dbReference type="EMBL" id="GAH41725.1"/>
    </source>
</evidence>
<name>X1GA74_9ZZZZ</name>
<proteinExistence type="predicted"/>
<organism evidence="1">
    <name type="scientific">marine sediment metagenome</name>
    <dbReference type="NCBI Taxonomy" id="412755"/>
    <lineage>
        <taxon>unclassified sequences</taxon>
        <taxon>metagenomes</taxon>
        <taxon>ecological metagenomes</taxon>
    </lineage>
</organism>